<proteinExistence type="predicted"/>
<dbReference type="GeneID" id="87869842"/>
<protein>
    <submittedName>
        <fullName evidence="1">Uncharacterized protein</fullName>
    </submittedName>
</protein>
<evidence type="ECO:0000313" key="1">
    <source>
        <dbReference type="EMBL" id="KAK3492034.1"/>
    </source>
</evidence>
<reference evidence="1 2" key="1">
    <citation type="journal article" date="2023" name="Mol. Phylogenet. Evol.">
        <title>Genome-scale phylogeny and comparative genomics of the fungal order Sordariales.</title>
        <authorList>
            <person name="Hensen N."/>
            <person name="Bonometti L."/>
            <person name="Westerberg I."/>
            <person name="Brannstrom I.O."/>
            <person name="Guillou S."/>
            <person name="Cros-Aarteil S."/>
            <person name="Calhoun S."/>
            <person name="Haridas S."/>
            <person name="Kuo A."/>
            <person name="Mondo S."/>
            <person name="Pangilinan J."/>
            <person name="Riley R."/>
            <person name="LaButti K."/>
            <person name="Andreopoulos B."/>
            <person name="Lipzen A."/>
            <person name="Chen C."/>
            <person name="Yan M."/>
            <person name="Daum C."/>
            <person name="Ng V."/>
            <person name="Clum A."/>
            <person name="Steindorff A."/>
            <person name="Ohm R.A."/>
            <person name="Martin F."/>
            <person name="Silar P."/>
            <person name="Natvig D.O."/>
            <person name="Lalanne C."/>
            <person name="Gautier V."/>
            <person name="Ament-Velasquez S.L."/>
            <person name="Kruys A."/>
            <person name="Hutchinson M.I."/>
            <person name="Powell A.J."/>
            <person name="Barry K."/>
            <person name="Miller A.N."/>
            <person name="Grigoriev I.V."/>
            <person name="Debuchy R."/>
            <person name="Gladieux P."/>
            <person name="Hiltunen Thoren M."/>
            <person name="Johannesson H."/>
        </authorList>
    </citation>
    <scope>NUCLEOTIDE SEQUENCE [LARGE SCALE GENOMIC DNA]</scope>
    <source>
        <strain evidence="1 2">FGSC 10403</strain>
    </source>
</reference>
<accession>A0AAJ0MQW6</accession>
<name>A0AAJ0MQW6_9PEZI</name>
<dbReference type="Proteomes" id="UP001285908">
    <property type="component" value="Unassembled WGS sequence"/>
</dbReference>
<comment type="caution">
    <text evidence="1">The sequence shown here is derived from an EMBL/GenBank/DDBJ whole genome shotgun (WGS) entry which is preliminary data.</text>
</comment>
<dbReference type="RefSeq" id="XP_062692492.1">
    <property type="nucleotide sequence ID" value="XM_062832220.1"/>
</dbReference>
<sequence>MQRPQKCNEAERTHRHFPVDPKFDICRRENKRRTNATRSSLMSVHDLWRRRAMLTEIATRSDEQRKSRRHMEQKVCRRRQGRRLATDWPTGANHIVRVHVPEYLGRHLNLAETPTSFHCLSAVLRNVIFVFFRTSRLAVSTPENPWLACDVRLPDPLHIGTLLLHARLRGILLPELKTSGSGHDSVRHWHDRRLSFLRRTIHSPKQEEVVSAAGR</sequence>
<evidence type="ECO:0000313" key="2">
    <source>
        <dbReference type="Proteomes" id="UP001285908"/>
    </source>
</evidence>
<keyword evidence="2" id="KW-1185">Reference proteome</keyword>
<dbReference type="AlphaFoldDB" id="A0AAJ0MQW6"/>
<organism evidence="1 2">
    <name type="scientific">Neurospora hispaniola</name>
    <dbReference type="NCBI Taxonomy" id="588809"/>
    <lineage>
        <taxon>Eukaryota</taxon>
        <taxon>Fungi</taxon>
        <taxon>Dikarya</taxon>
        <taxon>Ascomycota</taxon>
        <taxon>Pezizomycotina</taxon>
        <taxon>Sordariomycetes</taxon>
        <taxon>Sordariomycetidae</taxon>
        <taxon>Sordariales</taxon>
        <taxon>Sordariaceae</taxon>
        <taxon>Neurospora</taxon>
    </lineage>
</organism>
<gene>
    <name evidence="1" type="ORF">B0T23DRAFT_132857</name>
</gene>
<dbReference type="EMBL" id="JAULSX010000004">
    <property type="protein sequence ID" value="KAK3492034.1"/>
    <property type="molecule type" value="Genomic_DNA"/>
</dbReference>